<proteinExistence type="predicted"/>
<comment type="caution">
    <text evidence="1">The sequence shown here is derived from an EMBL/GenBank/DDBJ whole genome shotgun (WGS) entry which is preliminary data.</text>
</comment>
<name>A0A644ZIK6_9ZZZZ</name>
<sequence length="644" mass="71997">MLGSVVQQIAKHLLQPLRVRGDGGKLLVGSVVFQFDSLLSEQFPIGKDGILKFALKIHVRFYPQGKAPVLHFGKLQQLLHHGAQPPSLPQDDADTFSHLFRVAGWVRQNRFAPAVDGGEWRAKLVGDRGDEFGLHLFVLADLQRHIVDIVHQTRQLVGIPVLDLDPIAPGGNSFRRVGHHRHRLHNPVDKQQVRYHHHGHASHRDQKYCQHRQHHLPVHSPQRRHQPHDAHHPVIEHQRVGNGEDALPRGGVLSLKHGLFPGGDRVLDIGGPGRGSHGKPIAGRLDAAAGADKLQLNAVLVVKGIRVVHRHLIILGVAVHKVAVEGVRGVLDPDLQPPLHSAVIIAGNAGGKQRHDQHQQDKYRHNGIDDPSLAQSADVQIFFLLVAARLRHCSPSSFSCFTGAALLKAPLVSVSPNRRDKRRICHIVFDFQAETTDIHIHNLQFRKIIPSPDRIQDFLPAQSLSGVLHKHLHNGIFHLSELDPLSVFLQCPIAGIQQKRRLVQLPRRGRLLAPRPAEQRVHPGGQLRRRKGLCHIVVRSRHQARHLIHLLRPGSQHDDADLRIGSPNPAADLKAIHPRQHDVQQRHCGVRIFPQPFQRLLAGLRFDGVVSRPTQIDHNETADAGLVLQHQNFFHECLRPFPVV</sequence>
<gene>
    <name evidence="1" type="ORF">SDC9_87315</name>
</gene>
<protein>
    <submittedName>
        <fullName evidence="1">Uncharacterized protein</fullName>
    </submittedName>
</protein>
<organism evidence="1">
    <name type="scientific">bioreactor metagenome</name>
    <dbReference type="NCBI Taxonomy" id="1076179"/>
    <lineage>
        <taxon>unclassified sequences</taxon>
        <taxon>metagenomes</taxon>
        <taxon>ecological metagenomes</taxon>
    </lineage>
</organism>
<accession>A0A644ZIK6</accession>
<reference evidence="1" key="1">
    <citation type="submission" date="2019-08" db="EMBL/GenBank/DDBJ databases">
        <authorList>
            <person name="Kucharzyk K."/>
            <person name="Murdoch R.W."/>
            <person name="Higgins S."/>
            <person name="Loffler F."/>
        </authorList>
    </citation>
    <scope>NUCLEOTIDE SEQUENCE</scope>
</reference>
<evidence type="ECO:0000313" key="1">
    <source>
        <dbReference type="EMBL" id="MPM40669.1"/>
    </source>
</evidence>
<dbReference type="EMBL" id="VSSQ01009085">
    <property type="protein sequence ID" value="MPM40669.1"/>
    <property type="molecule type" value="Genomic_DNA"/>
</dbReference>
<dbReference type="AlphaFoldDB" id="A0A644ZIK6"/>